<sequence>MALLAALVPIVMLAVVLALGRYEDALLPTSDTEQEPATTGLTATEGAGPGATA</sequence>
<comment type="caution">
    <text evidence="2">The sequence shown here is derived from an EMBL/GenBank/DDBJ whole genome shotgun (WGS) entry which is preliminary data.</text>
</comment>
<dbReference type="Proteomes" id="UP000744032">
    <property type="component" value="Unassembled WGS sequence"/>
</dbReference>
<evidence type="ECO:0000313" key="3">
    <source>
        <dbReference type="Proteomes" id="UP000744032"/>
    </source>
</evidence>
<keyword evidence="3" id="KW-1185">Reference proteome</keyword>
<reference evidence="2 3" key="1">
    <citation type="submission" date="2020-04" db="EMBL/GenBank/DDBJ databases">
        <title>Genome sequence of Streptomyces galbus strain I339.</title>
        <authorList>
            <person name="Silva E.A.N."/>
            <person name="Merces M."/>
            <person name="Castelo Branco A.P.O.T."/>
            <person name="Vasconcelos P.C."/>
            <person name="Costa N.P."/>
            <person name="Marinho G.C.S."/>
            <person name="Oliveira C.J.B."/>
            <person name="Araujo D."/>
            <person name="Rodrigues Junior V.S."/>
            <person name="Almeida R."/>
            <person name="Silva Filho U.R."/>
            <person name="Andrade A.S.A."/>
            <person name="Cibulski S.P."/>
        </authorList>
    </citation>
    <scope>NUCLEOTIDE SEQUENCE [LARGE SCALE GENOMIC DNA]</scope>
    <source>
        <strain evidence="2 3">I339</strain>
    </source>
</reference>
<proteinExistence type="predicted"/>
<name>A0ABX1INR3_STRGB</name>
<gene>
    <name evidence="2" type="ORF">HF200_16555</name>
</gene>
<dbReference type="RefSeq" id="WP_168374188.1">
    <property type="nucleotide sequence ID" value="NZ_JAAXMD010000142.1"/>
</dbReference>
<accession>A0ABX1INR3</accession>
<organism evidence="2 3">
    <name type="scientific">Streptomyces galbus</name>
    <dbReference type="NCBI Taxonomy" id="33898"/>
    <lineage>
        <taxon>Bacteria</taxon>
        <taxon>Bacillati</taxon>
        <taxon>Actinomycetota</taxon>
        <taxon>Actinomycetes</taxon>
        <taxon>Kitasatosporales</taxon>
        <taxon>Streptomycetaceae</taxon>
        <taxon>Streptomyces</taxon>
    </lineage>
</organism>
<evidence type="ECO:0000313" key="2">
    <source>
        <dbReference type="EMBL" id="NKQ26001.1"/>
    </source>
</evidence>
<dbReference type="EMBL" id="JAAXMD010000142">
    <property type="protein sequence ID" value="NKQ26001.1"/>
    <property type="molecule type" value="Genomic_DNA"/>
</dbReference>
<protein>
    <submittedName>
        <fullName evidence="2">Uncharacterized protein</fullName>
    </submittedName>
</protein>
<evidence type="ECO:0000256" key="1">
    <source>
        <dbReference type="SAM" id="MobiDB-lite"/>
    </source>
</evidence>
<feature type="compositionally biased region" description="Low complexity" evidence="1">
    <location>
        <begin position="35"/>
        <end position="53"/>
    </location>
</feature>
<feature type="region of interest" description="Disordered" evidence="1">
    <location>
        <begin position="28"/>
        <end position="53"/>
    </location>
</feature>